<dbReference type="AlphaFoldDB" id="A0A4S8KCI9"/>
<dbReference type="InterPro" id="IPR003165">
    <property type="entry name" value="Piwi"/>
</dbReference>
<keyword evidence="4" id="KW-1185">Reference proteome</keyword>
<dbReference type="Gene3D" id="3.30.420.10">
    <property type="entry name" value="Ribonuclease H-like superfamily/Ribonuclease H"/>
    <property type="match status" value="1"/>
</dbReference>
<accession>A0A4S8KCI9</accession>
<dbReference type="PROSITE" id="PS50822">
    <property type="entry name" value="PIWI"/>
    <property type="match status" value="1"/>
</dbReference>
<dbReference type="Pfam" id="PF16488">
    <property type="entry name" value="ArgoL2"/>
    <property type="match status" value="1"/>
</dbReference>
<proteinExistence type="predicted"/>
<dbReference type="SUPFAM" id="SSF53098">
    <property type="entry name" value="Ribonuclease H-like"/>
    <property type="match status" value="1"/>
</dbReference>
<dbReference type="Pfam" id="PF02171">
    <property type="entry name" value="Piwi"/>
    <property type="match status" value="1"/>
</dbReference>
<organism evidence="3 4">
    <name type="scientific">Musa balbisiana</name>
    <name type="common">Banana</name>
    <dbReference type="NCBI Taxonomy" id="52838"/>
    <lineage>
        <taxon>Eukaryota</taxon>
        <taxon>Viridiplantae</taxon>
        <taxon>Streptophyta</taxon>
        <taxon>Embryophyta</taxon>
        <taxon>Tracheophyta</taxon>
        <taxon>Spermatophyta</taxon>
        <taxon>Magnoliopsida</taxon>
        <taxon>Liliopsida</taxon>
        <taxon>Zingiberales</taxon>
        <taxon>Musaceae</taxon>
        <taxon>Musa</taxon>
    </lineage>
</organism>
<dbReference type="SUPFAM" id="SSF101690">
    <property type="entry name" value="PAZ domain"/>
    <property type="match status" value="1"/>
</dbReference>
<evidence type="ECO:0000256" key="1">
    <source>
        <dbReference type="SAM" id="MobiDB-lite"/>
    </source>
</evidence>
<dbReference type="InterPro" id="IPR012337">
    <property type="entry name" value="RNaseH-like_sf"/>
</dbReference>
<comment type="caution">
    <text evidence="3">The sequence shown here is derived from an EMBL/GenBank/DDBJ whole genome shotgun (WGS) entry which is preliminary data.</text>
</comment>
<name>A0A4S8KCI9_MUSBA</name>
<gene>
    <name evidence="3" type="ORF">C4D60_Mb04t16330</name>
</gene>
<dbReference type="InterPro" id="IPR032472">
    <property type="entry name" value="ArgoL2"/>
</dbReference>
<dbReference type="Proteomes" id="UP000317650">
    <property type="component" value="Chromosome 4"/>
</dbReference>
<dbReference type="InterPro" id="IPR036397">
    <property type="entry name" value="RNaseH_sf"/>
</dbReference>
<sequence>MWRNARAGPAAAEPVLVASRHALTQAPPSPAALYLFSRFGTTPSLFTLSWKSKAKRRAGGGFQRPTAGFPATQRALYIKRKVAPVCELGFSGHQREVLLHSYRKVVQEGFGLHLVLSSLIKVVEVVGDITNAEGADCNLVMHSNQATKAMVGFSPEVKFRLSNSLVDARVDMASSSWQPEISVIKFGEKFEQHPVQGESSSSQIMQPVVPSASFDESMRFPDCPGEGTRCVVKANHFFLLKYPPKTFTSMILHVQKMYINIFFNRLLVCKIVKGQRYSKKLNEKQITALLEVSCQHPHDRELDIVELKGGHQNAYHEDPYAEEFGIKIRDKFASVEARVLRAPRLKHHDTGREKVCSPRVGQWNMMNKVPSVFHVLVSPIGKSGEWLVSVTVGHVSILNEMFQKVLLVTFVISLLRCARYLEQMSKQYLANVARKINVKVGGSNTVLMDALSKRMPLVRHTIIFGADVTHPHPGEDSSPSIAAVVASQDWPEVTKYAWELLISFEIATGQKPQRIIFCREWSKRRAILSSFAFMSLIKKLCEMGHIYCYVCFPTSDFSLCNGNGFIAELILWFFEQCRLHIMLIWRLSVPSFTWNLETSDSGSVASGPAGGGAPAGGPSSTRVPGSAAVKPLRALKDRTVSSERGMFSC</sequence>
<dbReference type="InterPro" id="IPR036085">
    <property type="entry name" value="PAZ_dom_sf"/>
</dbReference>
<evidence type="ECO:0000313" key="3">
    <source>
        <dbReference type="EMBL" id="THU72829.1"/>
    </source>
</evidence>
<dbReference type="GO" id="GO:0003676">
    <property type="term" value="F:nucleic acid binding"/>
    <property type="evidence" value="ECO:0007669"/>
    <property type="project" value="InterPro"/>
</dbReference>
<feature type="domain" description="Piwi" evidence="2">
    <location>
        <begin position="419"/>
        <end position="497"/>
    </location>
</feature>
<evidence type="ECO:0000313" key="4">
    <source>
        <dbReference type="Proteomes" id="UP000317650"/>
    </source>
</evidence>
<evidence type="ECO:0000259" key="2">
    <source>
        <dbReference type="PROSITE" id="PS50822"/>
    </source>
</evidence>
<protein>
    <recommendedName>
        <fullName evidence="2">Piwi domain-containing protein</fullName>
    </recommendedName>
</protein>
<dbReference type="PANTHER" id="PTHR22891">
    <property type="entry name" value="EUKARYOTIC TRANSLATION INITIATION FACTOR 2C"/>
    <property type="match status" value="1"/>
</dbReference>
<dbReference type="Gene3D" id="3.40.50.2300">
    <property type="match status" value="1"/>
</dbReference>
<dbReference type="EMBL" id="PYDT01000001">
    <property type="protein sequence ID" value="THU72829.1"/>
    <property type="molecule type" value="Genomic_DNA"/>
</dbReference>
<reference evidence="3 4" key="1">
    <citation type="journal article" date="2019" name="Nat. Plants">
        <title>Genome sequencing of Musa balbisiana reveals subgenome evolution and function divergence in polyploid bananas.</title>
        <authorList>
            <person name="Yao X."/>
        </authorList>
    </citation>
    <scope>NUCLEOTIDE SEQUENCE [LARGE SCALE GENOMIC DNA]</scope>
    <source>
        <strain evidence="4">cv. DH-PKW</strain>
        <tissue evidence="3">Leaves</tissue>
    </source>
</reference>
<feature type="region of interest" description="Disordered" evidence="1">
    <location>
        <begin position="605"/>
        <end position="626"/>
    </location>
</feature>
<dbReference type="STRING" id="52838.A0A4S8KCI9"/>